<dbReference type="InterPro" id="IPR011051">
    <property type="entry name" value="RmlC_Cupin_sf"/>
</dbReference>
<evidence type="ECO:0000313" key="1">
    <source>
        <dbReference type="EMBL" id="GAA3640440.1"/>
    </source>
</evidence>
<keyword evidence="2" id="KW-1185">Reference proteome</keyword>
<reference evidence="2" key="1">
    <citation type="journal article" date="2019" name="Int. J. Syst. Evol. Microbiol.">
        <title>The Global Catalogue of Microorganisms (GCM) 10K type strain sequencing project: providing services to taxonomists for standard genome sequencing and annotation.</title>
        <authorList>
            <consortium name="The Broad Institute Genomics Platform"/>
            <consortium name="The Broad Institute Genome Sequencing Center for Infectious Disease"/>
            <person name="Wu L."/>
            <person name="Ma J."/>
        </authorList>
    </citation>
    <scope>NUCLEOTIDE SEQUENCE [LARGE SCALE GENOMIC DNA]</scope>
    <source>
        <strain evidence="2">JCM 16929</strain>
    </source>
</reference>
<dbReference type="Proteomes" id="UP001501490">
    <property type="component" value="Unassembled WGS sequence"/>
</dbReference>
<dbReference type="SUPFAM" id="SSF51182">
    <property type="entry name" value="RmlC-like cupins"/>
    <property type="match status" value="1"/>
</dbReference>
<dbReference type="InterPro" id="IPR014710">
    <property type="entry name" value="RmlC-like_jellyroll"/>
</dbReference>
<sequence>MQSVSLSTLADEQLAVARDAPARRAAHTVHGGQGCDLRQAVLALLAGCELRDHESPGEATLQVLRGQVKLSTATETWEGGAGDLVTIPAGRHSLAAIEDAAVVLTVVRAH</sequence>
<dbReference type="Gene3D" id="2.60.120.10">
    <property type="entry name" value="Jelly Rolls"/>
    <property type="match status" value="1"/>
</dbReference>
<comment type="caution">
    <text evidence="1">The sequence shown here is derived from an EMBL/GenBank/DDBJ whole genome shotgun (WGS) entry which is preliminary data.</text>
</comment>
<dbReference type="PANTHER" id="PTHR37694">
    <property type="entry name" value="SLR8022 PROTEIN"/>
    <property type="match status" value="1"/>
</dbReference>
<dbReference type="RefSeq" id="WP_344809563.1">
    <property type="nucleotide sequence ID" value="NZ_BAABAB010000050.1"/>
</dbReference>
<evidence type="ECO:0000313" key="2">
    <source>
        <dbReference type="Proteomes" id="UP001501490"/>
    </source>
</evidence>
<dbReference type="EMBL" id="BAABAB010000050">
    <property type="protein sequence ID" value="GAA3640440.1"/>
    <property type="molecule type" value="Genomic_DNA"/>
</dbReference>
<accession>A0ABP7AUJ2</accession>
<gene>
    <name evidence="1" type="ORF">GCM10022236_48840</name>
</gene>
<dbReference type="CDD" id="cd02230">
    <property type="entry name" value="cupin_HP0902-like"/>
    <property type="match status" value="1"/>
</dbReference>
<organism evidence="1 2">
    <name type="scientific">Microlunatus ginsengisoli</name>
    <dbReference type="NCBI Taxonomy" id="363863"/>
    <lineage>
        <taxon>Bacteria</taxon>
        <taxon>Bacillati</taxon>
        <taxon>Actinomycetota</taxon>
        <taxon>Actinomycetes</taxon>
        <taxon>Propionibacteriales</taxon>
        <taxon>Propionibacteriaceae</taxon>
        <taxon>Microlunatus</taxon>
    </lineage>
</organism>
<name>A0ABP7AUJ2_9ACTN</name>
<protein>
    <submittedName>
        <fullName evidence="1">Cupin domain-containing protein</fullName>
    </submittedName>
</protein>
<dbReference type="PANTHER" id="PTHR37694:SF1">
    <property type="entry name" value="SLR8022 PROTEIN"/>
    <property type="match status" value="1"/>
</dbReference>
<proteinExistence type="predicted"/>